<dbReference type="AlphaFoldDB" id="A0AAV8ZT06"/>
<dbReference type="InterPro" id="IPR027806">
    <property type="entry name" value="HARBI1_dom"/>
</dbReference>
<evidence type="ECO:0000256" key="2">
    <source>
        <dbReference type="ARBA" id="ARBA00004123"/>
    </source>
</evidence>
<gene>
    <name evidence="9" type="ORF">NQ314_002277</name>
</gene>
<comment type="similarity">
    <text evidence="3">Belongs to the HARBI1 family.</text>
</comment>
<dbReference type="GO" id="GO:0005634">
    <property type="term" value="C:nucleus"/>
    <property type="evidence" value="ECO:0007669"/>
    <property type="project" value="UniProtKB-SubCell"/>
</dbReference>
<evidence type="ECO:0000256" key="5">
    <source>
        <dbReference type="ARBA" id="ARBA00022723"/>
    </source>
</evidence>
<dbReference type="PANTHER" id="PTHR22930:SF289">
    <property type="entry name" value="DDE TNP4 DOMAIN-CONTAINING PROTEIN-RELATED"/>
    <property type="match status" value="1"/>
</dbReference>
<keyword evidence="7" id="KW-0539">Nucleus</keyword>
<reference evidence="9" key="1">
    <citation type="journal article" date="2023" name="Insect Mol. Biol.">
        <title>Genome sequencing provides insights into the evolution of gene families encoding plant cell wall-degrading enzymes in longhorned beetles.</title>
        <authorList>
            <person name="Shin N.R."/>
            <person name="Okamura Y."/>
            <person name="Kirsch R."/>
            <person name="Pauchet Y."/>
        </authorList>
    </citation>
    <scope>NUCLEOTIDE SEQUENCE</scope>
    <source>
        <strain evidence="9">RBIC_L_NR</strain>
    </source>
</reference>
<evidence type="ECO:0000313" key="10">
    <source>
        <dbReference type="Proteomes" id="UP001162156"/>
    </source>
</evidence>
<dbReference type="GO" id="GO:0046872">
    <property type="term" value="F:metal ion binding"/>
    <property type="evidence" value="ECO:0007669"/>
    <property type="project" value="UniProtKB-KW"/>
</dbReference>
<dbReference type="GO" id="GO:0016787">
    <property type="term" value="F:hydrolase activity"/>
    <property type="evidence" value="ECO:0007669"/>
    <property type="project" value="UniProtKB-KW"/>
</dbReference>
<evidence type="ECO:0000256" key="7">
    <source>
        <dbReference type="ARBA" id="ARBA00023242"/>
    </source>
</evidence>
<comment type="cofactor">
    <cofactor evidence="1">
        <name>a divalent metal cation</name>
        <dbReference type="ChEBI" id="CHEBI:60240"/>
    </cofactor>
</comment>
<evidence type="ECO:0000313" key="9">
    <source>
        <dbReference type="EMBL" id="KAJ8968489.1"/>
    </source>
</evidence>
<organism evidence="9 10">
    <name type="scientific">Rhamnusium bicolor</name>
    <dbReference type="NCBI Taxonomy" id="1586634"/>
    <lineage>
        <taxon>Eukaryota</taxon>
        <taxon>Metazoa</taxon>
        <taxon>Ecdysozoa</taxon>
        <taxon>Arthropoda</taxon>
        <taxon>Hexapoda</taxon>
        <taxon>Insecta</taxon>
        <taxon>Pterygota</taxon>
        <taxon>Neoptera</taxon>
        <taxon>Endopterygota</taxon>
        <taxon>Coleoptera</taxon>
        <taxon>Polyphaga</taxon>
        <taxon>Cucujiformia</taxon>
        <taxon>Chrysomeloidea</taxon>
        <taxon>Cerambycidae</taxon>
        <taxon>Lepturinae</taxon>
        <taxon>Rhagiini</taxon>
        <taxon>Rhamnusium</taxon>
    </lineage>
</organism>
<dbReference type="GO" id="GO:0004518">
    <property type="term" value="F:nuclease activity"/>
    <property type="evidence" value="ECO:0007669"/>
    <property type="project" value="UniProtKB-KW"/>
</dbReference>
<evidence type="ECO:0000256" key="3">
    <source>
        <dbReference type="ARBA" id="ARBA00006958"/>
    </source>
</evidence>
<dbReference type="Pfam" id="PF13359">
    <property type="entry name" value="DDE_Tnp_4"/>
    <property type="match status" value="1"/>
</dbReference>
<dbReference type="Proteomes" id="UP001162156">
    <property type="component" value="Unassembled WGS sequence"/>
</dbReference>
<comment type="caution">
    <text evidence="9">The sequence shown here is derived from an EMBL/GenBank/DDBJ whole genome shotgun (WGS) entry which is preliminary data.</text>
</comment>
<feature type="domain" description="DDE Tnp4" evidence="8">
    <location>
        <begin position="61"/>
        <end position="193"/>
    </location>
</feature>
<keyword evidence="10" id="KW-1185">Reference proteome</keyword>
<evidence type="ECO:0000256" key="6">
    <source>
        <dbReference type="ARBA" id="ARBA00022801"/>
    </source>
</evidence>
<protein>
    <recommendedName>
        <fullName evidence="8">DDE Tnp4 domain-containing protein</fullName>
    </recommendedName>
</protein>
<dbReference type="InterPro" id="IPR045249">
    <property type="entry name" value="HARBI1-like"/>
</dbReference>
<dbReference type="PANTHER" id="PTHR22930">
    <property type="match status" value="1"/>
</dbReference>
<keyword evidence="6" id="KW-0378">Hydrolase</keyword>
<evidence type="ECO:0000256" key="1">
    <source>
        <dbReference type="ARBA" id="ARBA00001968"/>
    </source>
</evidence>
<dbReference type="EMBL" id="JANEYF010000690">
    <property type="protein sequence ID" value="KAJ8968489.1"/>
    <property type="molecule type" value="Genomic_DNA"/>
</dbReference>
<keyword evidence="4" id="KW-0540">Nuclease</keyword>
<keyword evidence="5" id="KW-0479">Metal-binding</keyword>
<name>A0AAV8ZT06_9CUCU</name>
<comment type="subcellular location">
    <subcellularLocation>
        <location evidence="2">Nucleus</location>
    </subcellularLocation>
</comment>
<evidence type="ECO:0000259" key="8">
    <source>
        <dbReference type="Pfam" id="PF13359"/>
    </source>
</evidence>
<accession>A0AAV8ZT06</accession>
<evidence type="ECO:0000256" key="4">
    <source>
        <dbReference type="ARBA" id="ARBA00022722"/>
    </source>
</evidence>
<sequence>MENPMEVYHETQFKMRLRFSKDVRNILLPMVQIPEPITNRGLPVPILTGLLLTLRFYASGSFQEQKKSFSINVQVIAGPRLEIFDIVARYPGSYHDSHIFDRSSVKGKFQRRELPGYLLGVAGYPCLPYLLTPFRDLRTPGERNYNRAQIHTRNVVERLFGVLKRLFPCLRHGLGTKISTSCYIIVACAVLYNIAVAHREIVEEPIQINDEFPEVPFQKVNEGFGNVIRANLVHNYFD</sequence>
<proteinExistence type="inferred from homology"/>